<dbReference type="AlphaFoldDB" id="A0A5N6RQI2"/>
<name>A0A5N6RQI2_9ROSI</name>
<accession>A0A5N6RQI2</accession>
<organism evidence="1 2">
    <name type="scientific">Carpinus fangiana</name>
    <dbReference type="NCBI Taxonomy" id="176857"/>
    <lineage>
        <taxon>Eukaryota</taxon>
        <taxon>Viridiplantae</taxon>
        <taxon>Streptophyta</taxon>
        <taxon>Embryophyta</taxon>
        <taxon>Tracheophyta</taxon>
        <taxon>Spermatophyta</taxon>
        <taxon>Magnoliopsida</taxon>
        <taxon>eudicotyledons</taxon>
        <taxon>Gunneridae</taxon>
        <taxon>Pentapetalae</taxon>
        <taxon>rosids</taxon>
        <taxon>fabids</taxon>
        <taxon>Fagales</taxon>
        <taxon>Betulaceae</taxon>
        <taxon>Carpinus</taxon>
    </lineage>
</organism>
<evidence type="ECO:0000313" key="1">
    <source>
        <dbReference type="EMBL" id="KAE8124595.1"/>
    </source>
</evidence>
<proteinExistence type="predicted"/>
<protein>
    <submittedName>
        <fullName evidence="1">Uncharacterized protein</fullName>
    </submittedName>
</protein>
<dbReference type="Proteomes" id="UP000327013">
    <property type="component" value="Chromosome 8"/>
</dbReference>
<sequence>MTIYIIERDMIIIMPRKSRPPELSNTTPASSTLAPTRASESLAICVGYDFVLLLSAEA</sequence>
<keyword evidence="2" id="KW-1185">Reference proteome</keyword>
<evidence type="ECO:0000313" key="2">
    <source>
        <dbReference type="Proteomes" id="UP000327013"/>
    </source>
</evidence>
<dbReference type="EMBL" id="CM017328">
    <property type="protein sequence ID" value="KAE8124595.1"/>
    <property type="molecule type" value="Genomic_DNA"/>
</dbReference>
<gene>
    <name evidence="1" type="ORF">FH972_019462</name>
</gene>
<reference evidence="1 2" key="1">
    <citation type="submission" date="2019-06" db="EMBL/GenBank/DDBJ databases">
        <title>A chromosomal-level reference genome of Carpinus fangiana (Coryloideae, Betulaceae).</title>
        <authorList>
            <person name="Yang X."/>
            <person name="Wang Z."/>
            <person name="Zhang L."/>
            <person name="Hao G."/>
            <person name="Liu J."/>
            <person name="Yang Y."/>
        </authorList>
    </citation>
    <scope>NUCLEOTIDE SEQUENCE [LARGE SCALE GENOMIC DNA]</scope>
    <source>
        <strain evidence="1">Cfa_2016G</strain>
        <tissue evidence="1">Leaf</tissue>
    </source>
</reference>